<feature type="compositionally biased region" description="Polar residues" evidence="1">
    <location>
        <begin position="8"/>
        <end position="20"/>
    </location>
</feature>
<evidence type="ECO:0008006" key="6">
    <source>
        <dbReference type="Google" id="ProtNLM"/>
    </source>
</evidence>
<sequence>MPSPKSPSAPTTQTVNQSNLPEYARPYYERMMERAEEESNQPYASYGGQRIAGFTPDTQQSFDITRDVAARGTPELNLAGSAAAGSVQAGQPDINASRGVTLGSLYGGAQNMQGAREAAYGATGAGAGDINAARGLTMGSLGRGMMETDQNRALAGASALRGLGAANYAASPIQQGAFGSQQAEQYMSPYMDEVIGRQKTAAVRDFNEGRPSRESAAIRSGAFGGYRSAIQEGVAQRGLGERLSDIEGAGRQKAYENAQSQFERDRAASMSAQGMTEQQRLAAAQYGLSGAGLSLQGAQAMGGLTAAQQSAGLQGAQAMGQFGSADRAAELQKAGLLGQFASSEQGLGQQGAESLARLGASQQAAALQQAQTLGAVGTQRQGLELQQAGALQQQGTAQQTQEQRDYDMAYQDFLNQSGFDKQQINFMSSILRGMPVQPQTVQNTYSNPNPLAQYGGLGIAGLGLMRS</sequence>
<dbReference type="EMBL" id="LR796842">
    <property type="protein sequence ID" value="CAB4169706.1"/>
    <property type="molecule type" value="Genomic_DNA"/>
</dbReference>
<dbReference type="EMBL" id="LR797379">
    <property type="protein sequence ID" value="CAB4211791.1"/>
    <property type="molecule type" value="Genomic_DNA"/>
</dbReference>
<reference evidence="2" key="1">
    <citation type="submission" date="2020-05" db="EMBL/GenBank/DDBJ databases">
        <authorList>
            <person name="Chiriac C."/>
            <person name="Salcher M."/>
            <person name="Ghai R."/>
            <person name="Kavagutti S V."/>
        </authorList>
    </citation>
    <scope>NUCLEOTIDE SEQUENCE</scope>
</reference>
<dbReference type="EMBL" id="LR797017">
    <property type="protein sequence ID" value="CAB4181045.1"/>
    <property type="molecule type" value="Genomic_DNA"/>
</dbReference>
<evidence type="ECO:0000313" key="3">
    <source>
        <dbReference type="EMBL" id="CAB4181045.1"/>
    </source>
</evidence>
<feature type="region of interest" description="Disordered" evidence="1">
    <location>
        <begin position="1"/>
        <end position="55"/>
    </location>
</feature>
<gene>
    <name evidence="3" type="ORF">UFOVP1070_11</name>
    <name evidence="4" type="ORF">UFOVP1302_73</name>
    <name evidence="5" type="ORF">UFOVP1416_39</name>
    <name evidence="2" type="ORF">UFOVP895_76</name>
</gene>
<name>A0A6J5PID6_9CAUD</name>
<accession>A0A6J5PID6</accession>
<dbReference type="EMBL" id="LR797245">
    <property type="protein sequence ID" value="CAB4196338.1"/>
    <property type="molecule type" value="Genomic_DNA"/>
</dbReference>
<organism evidence="2">
    <name type="scientific">uncultured Caudovirales phage</name>
    <dbReference type="NCBI Taxonomy" id="2100421"/>
    <lineage>
        <taxon>Viruses</taxon>
        <taxon>Duplodnaviria</taxon>
        <taxon>Heunggongvirae</taxon>
        <taxon>Uroviricota</taxon>
        <taxon>Caudoviricetes</taxon>
        <taxon>Peduoviridae</taxon>
        <taxon>Maltschvirus</taxon>
        <taxon>Maltschvirus maltsch</taxon>
    </lineage>
</organism>
<protein>
    <recommendedName>
        <fullName evidence="6">Peptidase S74 domain-containing protein</fullName>
    </recommendedName>
</protein>
<proteinExistence type="predicted"/>
<evidence type="ECO:0000256" key="1">
    <source>
        <dbReference type="SAM" id="MobiDB-lite"/>
    </source>
</evidence>
<evidence type="ECO:0000313" key="2">
    <source>
        <dbReference type="EMBL" id="CAB4169706.1"/>
    </source>
</evidence>
<evidence type="ECO:0000313" key="4">
    <source>
        <dbReference type="EMBL" id="CAB4196338.1"/>
    </source>
</evidence>
<evidence type="ECO:0000313" key="5">
    <source>
        <dbReference type="EMBL" id="CAB4211791.1"/>
    </source>
</evidence>